<proteinExistence type="predicted"/>
<evidence type="ECO:0000313" key="2">
    <source>
        <dbReference type="Proteomes" id="UP000053780"/>
    </source>
</evidence>
<evidence type="ECO:0000313" key="1">
    <source>
        <dbReference type="EMBL" id="EQB62078.1"/>
    </source>
</evidence>
<dbReference type="HOGENOM" id="CLU_1006676_0_0_1"/>
<dbReference type="VEuPathDB" id="MicrosporidiaDB:NAPIS_ORF00338"/>
<organism evidence="1 2">
    <name type="scientific">Vairimorpha apis BRL 01</name>
    <dbReference type="NCBI Taxonomy" id="1037528"/>
    <lineage>
        <taxon>Eukaryota</taxon>
        <taxon>Fungi</taxon>
        <taxon>Fungi incertae sedis</taxon>
        <taxon>Microsporidia</taxon>
        <taxon>Nosematidae</taxon>
        <taxon>Vairimorpha</taxon>
    </lineage>
</organism>
<dbReference type="EMBL" id="KE647013">
    <property type="protein sequence ID" value="EQB62078.1"/>
    <property type="molecule type" value="Genomic_DNA"/>
</dbReference>
<dbReference type="AlphaFoldDB" id="T0LCN5"/>
<accession>T0LCN5</accession>
<gene>
    <name evidence="1" type="ORF">NAPIS_ORF00338</name>
</gene>
<keyword evidence="2" id="KW-1185">Reference proteome</keyword>
<name>T0LCN5_9MICR</name>
<dbReference type="Proteomes" id="UP000053780">
    <property type="component" value="Unassembled WGS sequence"/>
</dbReference>
<reference evidence="1 2" key="1">
    <citation type="journal article" date="2013" name="BMC Genomics">
        <title>Genome sequencing and comparative genomics of honey bee microsporidia, Nosema apis reveal novel insights into host-parasite interactions.</title>
        <authorList>
            <person name="Chen Yp."/>
            <person name="Pettis J.S."/>
            <person name="Zhao Y."/>
            <person name="Liu X."/>
            <person name="Tallon L.J."/>
            <person name="Sadzewicz L.D."/>
            <person name="Li R."/>
            <person name="Zheng H."/>
            <person name="Huang S."/>
            <person name="Zhang X."/>
            <person name="Hamilton M.C."/>
            <person name="Pernal S.F."/>
            <person name="Melathopoulos A.P."/>
            <person name="Yan X."/>
            <person name="Evans J.D."/>
        </authorList>
    </citation>
    <scope>NUCLEOTIDE SEQUENCE [LARGE SCALE GENOMIC DNA]</scope>
    <source>
        <strain evidence="1 2">BRL 01</strain>
    </source>
</reference>
<feature type="non-terminal residue" evidence="1">
    <location>
        <position position="1"/>
    </location>
</feature>
<sequence length="277" mass="31725">NIDYEIFKSFGDLERLFSKLKSGNGKIKDLFNFVDKIQIVCKFFSINSGYGEDKESEFKNGDGFYNGDEDNIVECGFYNGDGFNNGVGEDNIVEYGFNKGVECGFKKGEKYNLSTDNKCDIKNEINNKMEYDGNLFNEDMSKKIKYNSSEINNYGEDCLNTTNNKECLNNGNCPNNTINHTNNHTINHTNNHTISNTSNHISSNTFNHSNNNSINYSFNHSSNNTFNNSNNNTINHSNNTTSIKFNYYNNQISKFLQKFTNLYTITRETISQKKKRT</sequence>
<protein>
    <submittedName>
        <fullName evidence="1">Uncharacterized protein</fullName>
    </submittedName>
</protein>